<name>A0A919TD43_9ACTN</name>
<dbReference type="Proteomes" id="UP000677082">
    <property type="component" value="Unassembled WGS sequence"/>
</dbReference>
<dbReference type="EMBL" id="BOQN01000050">
    <property type="protein sequence ID" value="GIM91979.1"/>
    <property type="molecule type" value="Genomic_DNA"/>
</dbReference>
<sequence length="75" mass="6857">MNGQQTGGFAGDPADALAVAGTGGCCGNPPSSTLQLPQAASSPCCGTSTDAAAASSCCGNAAKSEAVTSGQGCCG</sequence>
<proteinExistence type="predicted"/>
<keyword evidence="2" id="KW-1185">Reference proteome</keyword>
<reference evidence="1 2" key="1">
    <citation type="submission" date="2021-03" db="EMBL/GenBank/DDBJ databases">
        <title>Whole genome shotgun sequence of Actinoplanes toevensis NBRC 105298.</title>
        <authorList>
            <person name="Komaki H."/>
            <person name="Tamura T."/>
        </authorList>
    </citation>
    <scope>NUCLEOTIDE SEQUENCE [LARGE SCALE GENOMIC DNA]</scope>
    <source>
        <strain evidence="1 2">NBRC 105298</strain>
    </source>
</reference>
<comment type="caution">
    <text evidence="1">The sequence shown here is derived from an EMBL/GenBank/DDBJ whole genome shotgun (WGS) entry which is preliminary data.</text>
</comment>
<dbReference type="RefSeq" id="WP_213007855.1">
    <property type="nucleotide sequence ID" value="NZ_BOQN01000050.1"/>
</dbReference>
<protein>
    <submittedName>
        <fullName evidence="1">Uncharacterized protein</fullName>
    </submittedName>
</protein>
<evidence type="ECO:0000313" key="1">
    <source>
        <dbReference type="EMBL" id="GIM91979.1"/>
    </source>
</evidence>
<evidence type="ECO:0000313" key="2">
    <source>
        <dbReference type="Proteomes" id="UP000677082"/>
    </source>
</evidence>
<dbReference type="AlphaFoldDB" id="A0A919TD43"/>
<accession>A0A919TD43</accession>
<gene>
    <name evidence="1" type="ORF">Ato02nite_037720</name>
</gene>
<organism evidence="1 2">
    <name type="scientific">Paractinoplanes toevensis</name>
    <dbReference type="NCBI Taxonomy" id="571911"/>
    <lineage>
        <taxon>Bacteria</taxon>
        <taxon>Bacillati</taxon>
        <taxon>Actinomycetota</taxon>
        <taxon>Actinomycetes</taxon>
        <taxon>Micromonosporales</taxon>
        <taxon>Micromonosporaceae</taxon>
        <taxon>Paractinoplanes</taxon>
    </lineage>
</organism>